<dbReference type="GO" id="GO:0005737">
    <property type="term" value="C:cytoplasm"/>
    <property type="evidence" value="ECO:0007669"/>
    <property type="project" value="TreeGrafter"/>
</dbReference>
<dbReference type="SUPFAM" id="SSF53187">
    <property type="entry name" value="Zn-dependent exopeptidases"/>
    <property type="match status" value="1"/>
</dbReference>
<proteinExistence type="predicted"/>
<comment type="caution">
    <text evidence="1">The sequence shown here is derived from an EMBL/GenBank/DDBJ whole genome shotgun (WGS) entry which is preliminary data.</text>
</comment>
<reference evidence="1" key="1">
    <citation type="submission" date="2019-08" db="EMBL/GenBank/DDBJ databases">
        <authorList>
            <person name="Kucharzyk K."/>
            <person name="Murdoch R.W."/>
            <person name="Higgins S."/>
            <person name="Loffler F."/>
        </authorList>
    </citation>
    <scope>NUCLEOTIDE SEQUENCE</scope>
</reference>
<dbReference type="EMBL" id="VSSQ01072265">
    <property type="protein sequence ID" value="MPN23683.1"/>
    <property type="molecule type" value="Genomic_DNA"/>
</dbReference>
<dbReference type="PANTHER" id="PTHR30575">
    <property type="entry name" value="PEPTIDASE M20"/>
    <property type="match status" value="1"/>
</dbReference>
<gene>
    <name evidence="1" type="primary">abgB_28</name>
    <name evidence="1" type="ORF">SDC9_171076</name>
</gene>
<accession>A0A645GIY5</accession>
<organism evidence="1">
    <name type="scientific">bioreactor metagenome</name>
    <dbReference type="NCBI Taxonomy" id="1076179"/>
    <lineage>
        <taxon>unclassified sequences</taxon>
        <taxon>metagenomes</taxon>
        <taxon>ecological metagenomes</taxon>
    </lineage>
</organism>
<dbReference type="PANTHER" id="PTHR30575:SF0">
    <property type="entry name" value="XAA-ARG DIPEPTIDASE"/>
    <property type="match status" value="1"/>
</dbReference>
<dbReference type="EC" id="3.5.1.-" evidence="1"/>
<dbReference type="GO" id="GO:0016805">
    <property type="term" value="F:dipeptidase activity"/>
    <property type="evidence" value="ECO:0007669"/>
    <property type="project" value="TreeGrafter"/>
</dbReference>
<dbReference type="GO" id="GO:0071713">
    <property type="term" value="F:para-aminobenzoyl-glutamate hydrolase activity"/>
    <property type="evidence" value="ECO:0007669"/>
    <property type="project" value="TreeGrafter"/>
</dbReference>
<keyword evidence="1" id="KW-0378">Hydrolase</keyword>
<dbReference type="GO" id="GO:0046657">
    <property type="term" value="P:folic acid catabolic process"/>
    <property type="evidence" value="ECO:0007669"/>
    <property type="project" value="TreeGrafter"/>
</dbReference>
<dbReference type="AlphaFoldDB" id="A0A645GIY5"/>
<dbReference type="InterPro" id="IPR052030">
    <property type="entry name" value="Peptidase_M20/M20A_hydrolases"/>
</dbReference>
<sequence length="196" mass="21325">MVEVMERIDKCAKAAAMATETTVEIELITATHDKIPNKVLAEVMHKNLEAVGAPKFTAEEQKFAGRMQKQVGVNETGLDETIMPFGGGSSGVCDTSEYSWDIPYAILWVTMAPAGVGWHNWIIASCAGSSIGKKAMNTAAKILAATALDLIMSPETVKAARVELDERLSSRNYITLLPEELPPPLDINKAVMEKYR</sequence>
<evidence type="ECO:0000313" key="1">
    <source>
        <dbReference type="EMBL" id="MPN23683.1"/>
    </source>
</evidence>
<name>A0A645GIY5_9ZZZZ</name>
<protein>
    <submittedName>
        <fullName evidence="1">p-aminobenzoyl-glutamate hydrolase subunit B</fullName>
        <ecNumber evidence="1">3.5.1.-</ecNumber>
    </submittedName>
</protein>
<dbReference type="Gene3D" id="3.40.630.10">
    <property type="entry name" value="Zn peptidases"/>
    <property type="match status" value="1"/>
</dbReference>